<dbReference type="InterPro" id="IPR056122">
    <property type="entry name" value="DUF7705"/>
</dbReference>
<keyword evidence="1" id="KW-0732">Signal</keyword>
<sequence length="506" mass="56384">MNVVMASMKLAVMVVSVVLYLSSEAESRSLVGDPGMRSDKVRVALESWNFCNGVGRDYFSPSMPSPRFADCADLYCSQPKGSCKAVQKVKEQDNALATGASFPSGGGSFVNYQDPDSYAVEKELYLASLCRVNEKAPDFPWYFWMIMLKNGNYDLDEGMCRYAGLAKPPKSNTGGYSKNYFPCFGKGCMNHPLVFHNWSRPQYSKGLGFSLAGSFYGTYDVQERFHDGHDHNISYFSVQWEKNPKTGAWIFRHKLKVSHNYPWLMLYLRADAISGVSGGYPHETRGLMKAPTSPNFRVRLTLNVTRGGGPQSQFYLVDIGGCWKNDGRPCDGDVATDVTRYSEMIINPNTGSACSATNLRACPPYHVLAGTGERVHRSDKARFPYSAYHFYCAPANAKEAEEPFSLCDPFSNPQSQELVQLLPHLEWGVHGFPSRKGQGWIGDARSWDLDVGALSSRLYFYQDIGSAPAKRVWPSIDVGTEIFRSPNANDMAEWTLSDFDVVSTIL</sequence>
<feature type="chain" id="PRO_5041442936" description="DUF7705 domain-containing protein" evidence="1">
    <location>
        <begin position="28"/>
        <end position="506"/>
    </location>
</feature>
<dbReference type="PANTHER" id="PTHR33916">
    <property type="entry name" value="EXPANSIN-LIKE EG45 DOMAIN-CONTAINING PROTEIN"/>
    <property type="match status" value="1"/>
</dbReference>
<keyword evidence="4" id="KW-1185">Reference proteome</keyword>
<evidence type="ECO:0000256" key="1">
    <source>
        <dbReference type="SAM" id="SignalP"/>
    </source>
</evidence>
<dbReference type="OMA" id="LYFYQDI"/>
<dbReference type="AlphaFoldDB" id="A0AA38F520"/>
<gene>
    <name evidence="3" type="ORF">KI387_033297</name>
</gene>
<comment type="caution">
    <text evidence="3">The sequence shown here is derived from an EMBL/GenBank/DDBJ whole genome shotgun (WGS) entry which is preliminary data.</text>
</comment>
<name>A0AA38F520_TAXCH</name>
<accession>A0AA38F520</accession>
<feature type="domain" description="DUF7705" evidence="2">
    <location>
        <begin position="29"/>
        <end position="502"/>
    </location>
</feature>
<evidence type="ECO:0000259" key="2">
    <source>
        <dbReference type="Pfam" id="PF24804"/>
    </source>
</evidence>
<feature type="signal peptide" evidence="1">
    <location>
        <begin position="1"/>
        <end position="27"/>
    </location>
</feature>
<organism evidence="3 4">
    <name type="scientific">Taxus chinensis</name>
    <name type="common">Chinese yew</name>
    <name type="synonym">Taxus wallichiana var. chinensis</name>
    <dbReference type="NCBI Taxonomy" id="29808"/>
    <lineage>
        <taxon>Eukaryota</taxon>
        <taxon>Viridiplantae</taxon>
        <taxon>Streptophyta</taxon>
        <taxon>Embryophyta</taxon>
        <taxon>Tracheophyta</taxon>
        <taxon>Spermatophyta</taxon>
        <taxon>Pinopsida</taxon>
        <taxon>Pinidae</taxon>
        <taxon>Conifers II</taxon>
        <taxon>Cupressales</taxon>
        <taxon>Taxaceae</taxon>
        <taxon>Taxus</taxon>
    </lineage>
</organism>
<evidence type="ECO:0000313" key="4">
    <source>
        <dbReference type="Proteomes" id="UP000824469"/>
    </source>
</evidence>
<dbReference type="PANTHER" id="PTHR33916:SF1">
    <property type="entry name" value="EXPANSIN-LIKE EG45 DOMAIN-CONTAINING PROTEIN"/>
    <property type="match status" value="1"/>
</dbReference>
<dbReference type="Pfam" id="PF24804">
    <property type="entry name" value="DUF7705"/>
    <property type="match status" value="1"/>
</dbReference>
<protein>
    <recommendedName>
        <fullName evidence="2">DUF7705 domain-containing protein</fullName>
    </recommendedName>
</protein>
<evidence type="ECO:0000313" key="3">
    <source>
        <dbReference type="EMBL" id="KAH9289180.1"/>
    </source>
</evidence>
<reference evidence="3 4" key="1">
    <citation type="journal article" date="2021" name="Nat. Plants">
        <title>The Taxus genome provides insights into paclitaxel biosynthesis.</title>
        <authorList>
            <person name="Xiong X."/>
            <person name="Gou J."/>
            <person name="Liao Q."/>
            <person name="Li Y."/>
            <person name="Zhou Q."/>
            <person name="Bi G."/>
            <person name="Li C."/>
            <person name="Du R."/>
            <person name="Wang X."/>
            <person name="Sun T."/>
            <person name="Guo L."/>
            <person name="Liang H."/>
            <person name="Lu P."/>
            <person name="Wu Y."/>
            <person name="Zhang Z."/>
            <person name="Ro D.K."/>
            <person name="Shang Y."/>
            <person name="Huang S."/>
            <person name="Yan J."/>
        </authorList>
    </citation>
    <scope>NUCLEOTIDE SEQUENCE [LARGE SCALE GENOMIC DNA]</scope>
    <source>
        <strain evidence="3">Ta-2019</strain>
    </source>
</reference>
<dbReference type="EMBL" id="JAHRHJ020003813">
    <property type="protein sequence ID" value="KAH9289180.1"/>
    <property type="molecule type" value="Genomic_DNA"/>
</dbReference>
<proteinExistence type="predicted"/>
<dbReference type="Proteomes" id="UP000824469">
    <property type="component" value="Unassembled WGS sequence"/>
</dbReference>